<feature type="compositionally biased region" description="Low complexity" evidence="7">
    <location>
        <begin position="644"/>
        <end position="656"/>
    </location>
</feature>
<dbReference type="AlphaFoldDB" id="A0A175WCY0"/>
<dbReference type="InterPro" id="IPR008271">
    <property type="entry name" value="Ser/Thr_kinase_AS"/>
</dbReference>
<dbReference type="VEuPathDB" id="FungiDB:MMYC01_202513"/>
<keyword evidence="10" id="KW-1185">Reference proteome</keyword>
<dbReference type="OrthoDB" id="248923at2759"/>
<dbReference type="GO" id="GO:0005829">
    <property type="term" value="C:cytosol"/>
    <property type="evidence" value="ECO:0007669"/>
    <property type="project" value="TreeGrafter"/>
</dbReference>
<dbReference type="GO" id="GO:0005634">
    <property type="term" value="C:nucleus"/>
    <property type="evidence" value="ECO:0007669"/>
    <property type="project" value="TreeGrafter"/>
</dbReference>
<dbReference type="Gene3D" id="3.30.200.20">
    <property type="entry name" value="Phosphorylase Kinase, domain 1"/>
    <property type="match status" value="1"/>
</dbReference>
<sequence>MGESGDGWHTVMPTSHSAIERLSQSQVEACERQILREWEASHHHWSGIGKHTPLDDFTEAKKLHNRFKIALDTPLGIGGFGVVQKVQYNHGGRSICLARKLLRPRRRGVTVHSLREEANIMEKLDHDHIVKLVGTYCIRSDLYLLLWPVAVCNLDCLLGDLECLQSGHGDREDIISRLHALDLTNLSAIDQTQGTAQTCPDQGNCPLEYLRRIMGCITRAVAHCHQANIRHLDLKPSNILLNPGRVYLADFGIAKDVHDREHTMTRGVVGTAKWTAPERQQVDSDWSMKTADVYSLGMVLLGMATVIHRAPLDDFEAILNDLSPATKAEKLDHYLRKLEGLALATQDVDDANAPTFGPKHVVNLTSKMLDPDPAARPVIFQVDAELVELGGIDQVYHSPCCKRSSRFVTERMNHRLKLAIDERDRLRAEVGDMTRRLKVLEAKDVTYETRIRNERKAQAENIANLQTKLEKERSERKRLEALVAEMQQQNNGRPPRPGIPRPASDRNISGNSPSPGSAGLTMRMRPPTHPLPSAVPRPAQSPSQTPPQAPQPAAAQNGRLSYSQTVAATIAPRALPKPTPTRRDSTVRPSPLPSPAPAVSGSPTPDTAGFPLLSRNSASRLPRAVNPTTPMRSGTPIFNHDLSSTDSTQNSMSSSVFSRLSQSRYSLADTSVAGTPPAGSPAINGTRKDSNDAPPADHDQTISPVNPTSNTASQGVGLGLLDMTERRGSVASARGTASVTSSAPTGTASPALTSSALSSPRSAFASVDSRNGGFKVPPLPTAPSWADVARRDRRG</sequence>
<feature type="compositionally biased region" description="Basic and acidic residues" evidence="7">
    <location>
        <begin position="686"/>
        <end position="700"/>
    </location>
</feature>
<dbReference type="Gene3D" id="1.10.510.10">
    <property type="entry name" value="Transferase(Phosphotransferase) domain 1"/>
    <property type="match status" value="1"/>
</dbReference>
<proteinExistence type="inferred from homology"/>
<dbReference type="EMBL" id="LCTW02000033">
    <property type="protein sequence ID" value="KXX81503.1"/>
    <property type="molecule type" value="Genomic_DNA"/>
</dbReference>
<feature type="region of interest" description="Disordered" evidence="7">
    <location>
        <begin position="485"/>
        <end position="656"/>
    </location>
</feature>
<comment type="caution">
    <text evidence="9">The sequence shown here is derived from an EMBL/GenBank/DDBJ whole genome shotgun (WGS) entry which is preliminary data.</text>
</comment>
<dbReference type="Pfam" id="PF00069">
    <property type="entry name" value="Pkinase"/>
    <property type="match status" value="1"/>
</dbReference>
<evidence type="ECO:0000256" key="4">
    <source>
        <dbReference type="ARBA" id="ARBA00022840"/>
    </source>
</evidence>
<keyword evidence="4 6" id="KW-0067">ATP-binding</keyword>
<dbReference type="SUPFAM" id="SSF56112">
    <property type="entry name" value="Protein kinase-like (PK-like)"/>
    <property type="match status" value="1"/>
</dbReference>
<dbReference type="GO" id="GO:0005524">
    <property type="term" value="F:ATP binding"/>
    <property type="evidence" value="ECO:0007669"/>
    <property type="project" value="UniProtKB-UniRule"/>
</dbReference>
<protein>
    <submittedName>
        <fullName evidence="9">Sperm motility kinase</fullName>
    </submittedName>
</protein>
<evidence type="ECO:0000259" key="8">
    <source>
        <dbReference type="PROSITE" id="PS50011"/>
    </source>
</evidence>
<dbReference type="GO" id="GO:0004694">
    <property type="term" value="F:eukaryotic translation initiation factor 2alpha kinase activity"/>
    <property type="evidence" value="ECO:0007669"/>
    <property type="project" value="TreeGrafter"/>
</dbReference>
<evidence type="ECO:0000256" key="6">
    <source>
        <dbReference type="PROSITE-ProRule" id="PRU10141"/>
    </source>
</evidence>
<dbReference type="Proteomes" id="UP000078237">
    <property type="component" value="Unassembled WGS sequence"/>
</dbReference>
<comment type="similarity">
    <text evidence="5">Belongs to the protein kinase superfamily. Ser/Thr protein kinase family. GCN2 subfamily.</text>
</comment>
<feature type="compositionally biased region" description="Polar residues" evidence="7">
    <location>
        <begin position="701"/>
        <end position="714"/>
    </location>
</feature>
<evidence type="ECO:0000256" key="1">
    <source>
        <dbReference type="ARBA" id="ARBA00022679"/>
    </source>
</evidence>
<feature type="compositionally biased region" description="Polar residues" evidence="7">
    <location>
        <begin position="558"/>
        <end position="567"/>
    </location>
</feature>
<evidence type="ECO:0000256" key="5">
    <source>
        <dbReference type="ARBA" id="ARBA00037982"/>
    </source>
</evidence>
<dbReference type="CDD" id="cd00180">
    <property type="entry name" value="PKc"/>
    <property type="match status" value="1"/>
</dbReference>
<accession>A0A175WCY0</accession>
<gene>
    <name evidence="9" type="ORF">MMYC01_202513</name>
</gene>
<keyword evidence="3 9" id="KW-0418">Kinase</keyword>
<feature type="binding site" evidence="6">
    <location>
        <position position="100"/>
    </location>
    <ligand>
        <name>ATP</name>
        <dbReference type="ChEBI" id="CHEBI:30616"/>
    </ligand>
</feature>
<keyword evidence="1" id="KW-0808">Transferase</keyword>
<dbReference type="PANTHER" id="PTHR11042:SF136">
    <property type="entry name" value="EIF-2-ALPHA KINASE GCN2"/>
    <property type="match status" value="1"/>
</dbReference>
<dbReference type="STRING" id="100816.A0A175WCY0"/>
<dbReference type="PANTHER" id="PTHR11042">
    <property type="entry name" value="EUKARYOTIC TRANSLATION INITIATION FACTOR 2-ALPHA KINASE EIF2-ALPHA KINASE -RELATED"/>
    <property type="match status" value="1"/>
</dbReference>
<dbReference type="InterPro" id="IPR050339">
    <property type="entry name" value="CC_SR_Kinase"/>
</dbReference>
<evidence type="ECO:0000256" key="7">
    <source>
        <dbReference type="SAM" id="MobiDB-lite"/>
    </source>
</evidence>
<name>A0A175WCY0_9PEZI</name>
<feature type="domain" description="Protein kinase" evidence="8">
    <location>
        <begin position="69"/>
        <end position="387"/>
    </location>
</feature>
<dbReference type="PROSITE" id="PS50011">
    <property type="entry name" value="PROTEIN_KINASE_DOM"/>
    <property type="match status" value="1"/>
</dbReference>
<keyword evidence="2 6" id="KW-0547">Nucleotide-binding</keyword>
<evidence type="ECO:0000313" key="9">
    <source>
        <dbReference type="EMBL" id="KXX81503.1"/>
    </source>
</evidence>
<feature type="compositionally biased region" description="Low complexity" evidence="7">
    <location>
        <begin position="736"/>
        <end position="766"/>
    </location>
</feature>
<dbReference type="SMART" id="SM00220">
    <property type="entry name" value="S_TKc"/>
    <property type="match status" value="1"/>
</dbReference>
<feature type="compositionally biased region" description="Polar residues" evidence="7">
    <location>
        <begin position="506"/>
        <end position="515"/>
    </location>
</feature>
<organism evidence="9 10">
    <name type="scientific">Madurella mycetomatis</name>
    <dbReference type="NCBI Taxonomy" id="100816"/>
    <lineage>
        <taxon>Eukaryota</taxon>
        <taxon>Fungi</taxon>
        <taxon>Dikarya</taxon>
        <taxon>Ascomycota</taxon>
        <taxon>Pezizomycotina</taxon>
        <taxon>Sordariomycetes</taxon>
        <taxon>Sordariomycetidae</taxon>
        <taxon>Sordariales</taxon>
        <taxon>Sordariales incertae sedis</taxon>
        <taxon>Madurella</taxon>
    </lineage>
</organism>
<dbReference type="PROSITE" id="PS00108">
    <property type="entry name" value="PROTEIN_KINASE_ST"/>
    <property type="match status" value="1"/>
</dbReference>
<dbReference type="InterPro" id="IPR000719">
    <property type="entry name" value="Prot_kinase_dom"/>
</dbReference>
<evidence type="ECO:0000313" key="10">
    <source>
        <dbReference type="Proteomes" id="UP000078237"/>
    </source>
</evidence>
<dbReference type="InterPro" id="IPR011009">
    <property type="entry name" value="Kinase-like_dom_sf"/>
</dbReference>
<feature type="region of interest" description="Disordered" evidence="7">
    <location>
        <begin position="670"/>
        <end position="795"/>
    </location>
</feature>
<dbReference type="PROSITE" id="PS00107">
    <property type="entry name" value="PROTEIN_KINASE_ATP"/>
    <property type="match status" value="1"/>
</dbReference>
<evidence type="ECO:0000256" key="3">
    <source>
        <dbReference type="ARBA" id="ARBA00022777"/>
    </source>
</evidence>
<dbReference type="InterPro" id="IPR017441">
    <property type="entry name" value="Protein_kinase_ATP_BS"/>
</dbReference>
<evidence type="ECO:0000256" key="2">
    <source>
        <dbReference type="ARBA" id="ARBA00022741"/>
    </source>
</evidence>
<reference evidence="9 10" key="1">
    <citation type="journal article" date="2016" name="Genome Announc.">
        <title>Genome Sequence of Madurella mycetomatis mm55, Isolated from a Human Mycetoma Case in Sudan.</title>
        <authorList>
            <person name="Smit S."/>
            <person name="Derks M.F."/>
            <person name="Bervoets S."/>
            <person name="Fahal A."/>
            <person name="van Leeuwen W."/>
            <person name="van Belkum A."/>
            <person name="van de Sande W.W."/>
        </authorList>
    </citation>
    <scope>NUCLEOTIDE SEQUENCE [LARGE SCALE GENOMIC DNA]</scope>
    <source>
        <strain evidence="10">mm55</strain>
    </source>
</reference>